<dbReference type="InterPro" id="IPR013785">
    <property type="entry name" value="Aldolase_TIM"/>
</dbReference>
<dbReference type="GO" id="GO:0018580">
    <property type="term" value="F:nitronate monooxygenase activity"/>
    <property type="evidence" value="ECO:0007669"/>
    <property type="project" value="InterPro"/>
</dbReference>
<keyword evidence="5" id="KW-1185">Reference proteome</keyword>
<evidence type="ECO:0000256" key="1">
    <source>
        <dbReference type="ARBA" id="ARBA00022630"/>
    </source>
</evidence>
<dbReference type="RefSeq" id="WP_133211469.1">
    <property type="nucleotide sequence ID" value="NZ_SMSE01000002.1"/>
</dbReference>
<evidence type="ECO:0000313" key="5">
    <source>
        <dbReference type="Proteomes" id="UP000295554"/>
    </source>
</evidence>
<dbReference type="AlphaFoldDB" id="A0A4R5LRW4"/>
<accession>A0A4R5LRW4</accession>
<keyword evidence="1" id="KW-0285">Flavoprotein</keyword>
<dbReference type="InterPro" id="IPR004136">
    <property type="entry name" value="NMO"/>
</dbReference>
<sequence>MTARPVCNRITEMTGTDYPIIQAPMGWIARAQLASAVSNGGGLGIIETSSGELDNIKAEVARMRELTDKPFGMNVALSYVKGSNIIDFVIEQGIKFVTTSSGSPGVCTEAFQAAGIKVFHVVPTLDMALKAIDCGVDGLIVEGGEGGGFKNPSPVSTMVLLPLVRSRTELPIIAAGGICDGPSMAGAFAMGAEGVQMGTRMLSSAESPVHDNWKQAMLVARETDTVFLNQASRPALRALRTRLTEELQPKGAFNAMGYFTRVKDLYFGGDMEASIPLSGQVVGRIDRITPVAEVLQDTMAGFYQVVGELAGQYAPGQA</sequence>
<comment type="caution">
    <text evidence="4">The sequence shown here is derived from an EMBL/GenBank/DDBJ whole genome shotgun (WGS) entry which is preliminary data.</text>
</comment>
<evidence type="ECO:0000256" key="3">
    <source>
        <dbReference type="ARBA" id="ARBA00023002"/>
    </source>
</evidence>
<reference evidence="4 5" key="1">
    <citation type="submission" date="2019-03" db="EMBL/GenBank/DDBJ databases">
        <title>Seongchinamella monodicae gen. nov., sp. nov., a novel member of the Gammaproteobacteria isolated from a tidal mudflat of beach.</title>
        <authorList>
            <person name="Yang H.G."/>
            <person name="Kang J.W."/>
            <person name="Lee S.D."/>
        </authorList>
    </citation>
    <scope>NUCLEOTIDE SEQUENCE [LARGE SCALE GENOMIC DNA]</scope>
    <source>
        <strain evidence="4 5">GH4-78</strain>
    </source>
</reference>
<dbReference type="Gene3D" id="3.20.20.70">
    <property type="entry name" value="Aldolase class I"/>
    <property type="match status" value="1"/>
</dbReference>
<gene>
    <name evidence="4" type="ORF">E2F43_07975</name>
</gene>
<dbReference type="Proteomes" id="UP000295554">
    <property type="component" value="Unassembled WGS sequence"/>
</dbReference>
<protein>
    <submittedName>
        <fullName evidence="4">Nitronate monooxygenase</fullName>
    </submittedName>
</protein>
<dbReference type="SUPFAM" id="SSF51412">
    <property type="entry name" value="Inosine monophosphate dehydrogenase (IMPDH)"/>
    <property type="match status" value="1"/>
</dbReference>
<dbReference type="CDD" id="cd04730">
    <property type="entry name" value="NPD_like"/>
    <property type="match status" value="1"/>
</dbReference>
<dbReference type="PANTHER" id="PTHR32332:SF20">
    <property type="entry name" value="2-NITROPROPANE DIOXYGENASE-LIKE PROTEIN"/>
    <property type="match status" value="1"/>
</dbReference>
<evidence type="ECO:0000256" key="2">
    <source>
        <dbReference type="ARBA" id="ARBA00022643"/>
    </source>
</evidence>
<keyword evidence="2" id="KW-0288">FMN</keyword>
<keyword evidence="4" id="KW-0503">Monooxygenase</keyword>
<name>A0A4R5LRW4_9GAMM</name>
<dbReference type="OrthoDB" id="9778912at2"/>
<proteinExistence type="predicted"/>
<keyword evidence="3" id="KW-0560">Oxidoreductase</keyword>
<organism evidence="4 5">
    <name type="scientific">Seongchinamella unica</name>
    <dbReference type="NCBI Taxonomy" id="2547392"/>
    <lineage>
        <taxon>Bacteria</taxon>
        <taxon>Pseudomonadati</taxon>
        <taxon>Pseudomonadota</taxon>
        <taxon>Gammaproteobacteria</taxon>
        <taxon>Cellvibrionales</taxon>
        <taxon>Halieaceae</taxon>
        <taxon>Seongchinamella</taxon>
    </lineage>
</organism>
<dbReference type="PANTHER" id="PTHR32332">
    <property type="entry name" value="2-NITROPROPANE DIOXYGENASE"/>
    <property type="match status" value="1"/>
</dbReference>
<evidence type="ECO:0000313" key="4">
    <source>
        <dbReference type="EMBL" id="TDG13467.1"/>
    </source>
</evidence>
<dbReference type="EMBL" id="SMSE01000002">
    <property type="protein sequence ID" value="TDG13467.1"/>
    <property type="molecule type" value="Genomic_DNA"/>
</dbReference>
<dbReference type="Pfam" id="PF03060">
    <property type="entry name" value="NMO"/>
    <property type="match status" value="2"/>
</dbReference>